<feature type="region of interest" description="Disordered" evidence="14">
    <location>
        <begin position="151"/>
        <end position="181"/>
    </location>
</feature>
<feature type="region of interest" description="Disordered" evidence="14">
    <location>
        <begin position="677"/>
        <end position="698"/>
    </location>
</feature>
<dbReference type="InterPro" id="IPR006086">
    <property type="entry name" value="XPG-I_dom"/>
</dbReference>
<accession>A0A9P6NDD9</accession>
<dbReference type="Gene3D" id="1.10.150.20">
    <property type="entry name" value="5' to 3' exonuclease, C-terminal subdomain"/>
    <property type="match status" value="1"/>
</dbReference>
<evidence type="ECO:0000256" key="9">
    <source>
        <dbReference type="ARBA" id="ARBA00022842"/>
    </source>
</evidence>
<dbReference type="OrthoDB" id="31113at2759"/>
<feature type="compositionally biased region" description="Basic and acidic residues" evidence="14">
    <location>
        <begin position="579"/>
        <end position="590"/>
    </location>
</feature>
<name>A0A9P6NDD9_9BASI</name>
<feature type="region of interest" description="Disordered" evidence="14">
    <location>
        <begin position="752"/>
        <end position="896"/>
    </location>
</feature>
<feature type="domain" description="XPG N-terminal" evidence="16">
    <location>
        <begin position="1"/>
        <end position="98"/>
    </location>
</feature>
<dbReference type="InterPro" id="IPR001044">
    <property type="entry name" value="XPG/Rad2_eukaryotes"/>
</dbReference>
<evidence type="ECO:0000313" key="17">
    <source>
        <dbReference type="EMBL" id="KAG0144656.1"/>
    </source>
</evidence>
<reference evidence="17" key="1">
    <citation type="submission" date="2013-11" db="EMBL/GenBank/DDBJ databases">
        <title>Genome sequence of the fusiform rust pathogen reveals effectors for host alternation and coevolution with pine.</title>
        <authorList>
            <consortium name="DOE Joint Genome Institute"/>
            <person name="Smith K."/>
            <person name="Pendleton A."/>
            <person name="Kubisiak T."/>
            <person name="Anderson C."/>
            <person name="Salamov A."/>
            <person name="Aerts A."/>
            <person name="Riley R."/>
            <person name="Clum A."/>
            <person name="Lindquist E."/>
            <person name="Ence D."/>
            <person name="Campbell M."/>
            <person name="Kronenberg Z."/>
            <person name="Feau N."/>
            <person name="Dhillon B."/>
            <person name="Hamelin R."/>
            <person name="Burleigh J."/>
            <person name="Smith J."/>
            <person name="Yandell M."/>
            <person name="Nelson C."/>
            <person name="Grigoriev I."/>
            <person name="Davis J."/>
        </authorList>
    </citation>
    <scope>NUCLEOTIDE SEQUENCE</scope>
    <source>
        <strain evidence="17">G11</strain>
    </source>
</reference>
<dbReference type="PRINTS" id="PR00853">
    <property type="entry name" value="XPGRADSUPER"/>
</dbReference>
<feature type="domain" description="XPG-I" evidence="15">
    <location>
        <begin position="971"/>
        <end position="1040"/>
    </location>
</feature>
<evidence type="ECO:0000256" key="14">
    <source>
        <dbReference type="SAM" id="MobiDB-lite"/>
    </source>
</evidence>
<evidence type="ECO:0000256" key="13">
    <source>
        <dbReference type="ARBA" id="ARBA00053135"/>
    </source>
</evidence>
<feature type="compositionally biased region" description="Pro residues" evidence="14">
    <location>
        <begin position="831"/>
        <end position="841"/>
    </location>
</feature>
<feature type="compositionally biased region" description="Polar residues" evidence="14">
    <location>
        <begin position="1287"/>
        <end position="1296"/>
    </location>
</feature>
<feature type="compositionally biased region" description="Low complexity" evidence="14">
    <location>
        <begin position="1247"/>
        <end position="1265"/>
    </location>
</feature>
<keyword evidence="7" id="KW-0227">DNA damage</keyword>
<dbReference type="Gene3D" id="3.40.50.1010">
    <property type="entry name" value="5'-nuclease"/>
    <property type="match status" value="2"/>
</dbReference>
<evidence type="ECO:0000256" key="12">
    <source>
        <dbReference type="ARBA" id="ARBA00038112"/>
    </source>
</evidence>
<comment type="similarity">
    <text evidence="3">Belongs to the XPG/RAD2 endonuclease family. XPG subfamily.</text>
</comment>
<dbReference type="Proteomes" id="UP000886653">
    <property type="component" value="Unassembled WGS sequence"/>
</dbReference>
<feature type="compositionally biased region" description="Basic residues" evidence="14">
    <location>
        <begin position="1267"/>
        <end position="1286"/>
    </location>
</feature>
<dbReference type="EMBL" id="MU167291">
    <property type="protein sequence ID" value="KAG0144656.1"/>
    <property type="molecule type" value="Genomic_DNA"/>
</dbReference>
<dbReference type="InterPro" id="IPR029060">
    <property type="entry name" value="PIN-like_dom_sf"/>
</dbReference>
<dbReference type="GO" id="GO:0048256">
    <property type="term" value="F:flap endonuclease activity"/>
    <property type="evidence" value="ECO:0007669"/>
    <property type="project" value="UniProtKB-ARBA"/>
</dbReference>
<feature type="compositionally biased region" description="Basic residues" evidence="14">
    <location>
        <begin position="1300"/>
        <end position="1310"/>
    </location>
</feature>
<comment type="subcellular location">
    <subcellularLocation>
        <location evidence="2">Nucleus</location>
    </subcellularLocation>
</comment>
<dbReference type="CDD" id="cd09904">
    <property type="entry name" value="H3TH_XPG"/>
    <property type="match status" value="1"/>
</dbReference>
<gene>
    <name evidence="17" type="ORF">CROQUDRAFT_659721</name>
</gene>
<dbReference type="GO" id="GO:0003697">
    <property type="term" value="F:single-stranded DNA binding"/>
    <property type="evidence" value="ECO:0007669"/>
    <property type="project" value="InterPro"/>
</dbReference>
<dbReference type="CDD" id="cd09868">
    <property type="entry name" value="PIN_XPG_RAD2"/>
    <property type="match status" value="2"/>
</dbReference>
<dbReference type="SUPFAM" id="SSF88723">
    <property type="entry name" value="PIN domain-like"/>
    <property type="match status" value="1"/>
</dbReference>
<dbReference type="SMART" id="SM00484">
    <property type="entry name" value="XPGI"/>
    <property type="match status" value="1"/>
</dbReference>
<dbReference type="GO" id="GO:0005634">
    <property type="term" value="C:nucleus"/>
    <property type="evidence" value="ECO:0007669"/>
    <property type="project" value="UniProtKB-SubCell"/>
</dbReference>
<evidence type="ECO:0000256" key="4">
    <source>
        <dbReference type="ARBA" id="ARBA00022722"/>
    </source>
</evidence>
<evidence type="ECO:0000256" key="5">
    <source>
        <dbReference type="ARBA" id="ARBA00022723"/>
    </source>
</evidence>
<dbReference type="InterPro" id="IPR006084">
    <property type="entry name" value="XPG/Rad2"/>
</dbReference>
<evidence type="ECO:0000256" key="2">
    <source>
        <dbReference type="ARBA" id="ARBA00004123"/>
    </source>
</evidence>
<dbReference type="Pfam" id="PF00752">
    <property type="entry name" value="XPG_N"/>
    <property type="match status" value="1"/>
</dbReference>
<dbReference type="GO" id="GO:0046872">
    <property type="term" value="F:metal ion binding"/>
    <property type="evidence" value="ECO:0007669"/>
    <property type="project" value="UniProtKB-KW"/>
</dbReference>
<dbReference type="PANTHER" id="PTHR16171:SF7">
    <property type="entry name" value="DNA REPAIR PROTEIN RAD2"/>
    <property type="match status" value="1"/>
</dbReference>
<evidence type="ECO:0000259" key="16">
    <source>
        <dbReference type="SMART" id="SM00485"/>
    </source>
</evidence>
<evidence type="ECO:0000313" key="18">
    <source>
        <dbReference type="Proteomes" id="UP000886653"/>
    </source>
</evidence>
<evidence type="ECO:0000256" key="8">
    <source>
        <dbReference type="ARBA" id="ARBA00022801"/>
    </source>
</evidence>
<feature type="compositionally biased region" description="Basic and acidic residues" evidence="14">
    <location>
        <begin position="768"/>
        <end position="777"/>
    </location>
</feature>
<feature type="compositionally biased region" description="Basic and acidic residues" evidence="14">
    <location>
        <begin position="677"/>
        <end position="696"/>
    </location>
</feature>
<dbReference type="InterPro" id="IPR019974">
    <property type="entry name" value="XPG_CS"/>
</dbReference>
<feature type="compositionally biased region" description="Polar residues" evidence="14">
    <location>
        <begin position="465"/>
        <end position="474"/>
    </location>
</feature>
<evidence type="ECO:0000256" key="6">
    <source>
        <dbReference type="ARBA" id="ARBA00022759"/>
    </source>
</evidence>
<keyword evidence="8" id="KW-0378">Hydrolase</keyword>
<keyword evidence="9" id="KW-0460">Magnesium</keyword>
<feature type="compositionally biased region" description="Polar residues" evidence="14">
    <location>
        <begin position="485"/>
        <end position="503"/>
    </location>
</feature>
<dbReference type="PROSITE" id="PS00841">
    <property type="entry name" value="XPG_1"/>
    <property type="match status" value="1"/>
</dbReference>
<sequence length="1369" mass="152225">MGVQGLWTLITPVARPIKLETMGNKKLAIDSSIWLYQFQNAMRDREGRGLTNAHILGFLRRISKLLYYGIKPVFVFDGGAPVLKRQTITERKKRKQGGQENLAKTAEKLLAAQLRQAAVVQAQRRVGYKSTGDQITSDTVYFNDTLARDFAEKNQVPRKGKRQTPTLSPSKESPKKAKYVPKDQYQLPPLTTRTPPKETDHRLATEEELNQFINQMKPEDLDINSPHFQALSTEMKYEIIGDLRIKSRQQNHARVEAMKRKNDQDFSQIQIMHLKQRNELTQKLLTVTDMVAKANLTIPVKIAAQRNKEYLLVKAQEGWVLGMVNGEGSSKKTPMRIDLDSGEDVDFEEVADHAGPSIYRHTSTAPAAEDSDEAEFEEVTIPSTTSKKTSEIASNRDHMTEAIRYHYGAQNVARPKSPQSQRSIHTGADLFQRDDDEDEQDQIMLEIAAEISMFESQSNPYIANRASTSSVTETTENRAQHNLGEGTSKSHAINENESSGSHDQLQKSDRAPSGALNTDLELDDDFASFVPSDILPAKNTLQLDPAEEHHSSGRDDHQLSVSEVGLGSSAHPMSLRPTQDPKESTPKQEFDPSTDLELDDDFSTFQTLSQSVPEPIAKKACELAEPMVSKDSSAGPGITDEPSAEFMSAINFDDSIRTTTSLRPPSFCGNLETHENAVDEQAEKSSTLDDTGRVDSPHQNIASNLLRHEDVVEERPSLLSPQASSERTDLPVTRSKVVPSLSSLVPTVINLPETHRSDGVSQANIGKKRSDGVEHMTSDASPIEVNSARRSISVNDRSVTSPPSISMSATQAPSQSSKETTVQAEGASPLPKSPNPLPPIDPISSTVREEEHMSSDEELIPWSRSPTPLPRRAPSARHSETALDNVPSDAEDENVDDALEAEERQLAHDLEHESTEWSNFLSGLQDVEKLDEMRQQADLEVSRLKEQRVKDRRDADDVNVQMSKDVQSMLRLFGLPYVISPMEAEAQCAELMRRGLVDGIITDDSDVFLFGGTRVYKNMFNQNKFVECYLMSDLEKELGLGRDKLIQLAYLLGSDYTEGLAGVGPVTAMEILSEFDDGDETAGGLNGLLKFKQWWKNVQVGNDTEKESGTAFRKKFRKKKDKIWLDDSWPNLAVAEAYHKPAVDTSDQRFTWGLPDLDGIRQFLSDHLNWPSNKTDDVILPLIKRQTQRISGVAHTQGVLDSFFDYSLGDSTTAHAPRIASGFQSQKLQTIVQNWRKKQKEKHGQDPDISIVSGPIPSSVEPGPSRTKAKKKTTATKPRKINKKKTTSPLQQTSSGPNPPKRKRAARAKKVMSAEEPEPQSTKVLVNRVASPERSGSAEPVKRPTRGKRGRRIESSDEDFQINSSSSDE</sequence>
<feature type="region of interest" description="Disordered" evidence="14">
    <location>
        <begin position="465"/>
        <end position="518"/>
    </location>
</feature>
<evidence type="ECO:0000256" key="7">
    <source>
        <dbReference type="ARBA" id="ARBA00022763"/>
    </source>
</evidence>
<dbReference type="FunFam" id="3.40.50.1010:FF:000025">
    <property type="entry name" value="DNA repair protein RAD2"/>
    <property type="match status" value="1"/>
</dbReference>
<protein>
    <submittedName>
        <fullName evidence="17">Uncharacterized protein</fullName>
    </submittedName>
</protein>
<dbReference type="SMART" id="SM00485">
    <property type="entry name" value="XPGN"/>
    <property type="match status" value="1"/>
</dbReference>
<dbReference type="GO" id="GO:0006289">
    <property type="term" value="P:nucleotide-excision repair"/>
    <property type="evidence" value="ECO:0007669"/>
    <property type="project" value="InterPro"/>
</dbReference>
<keyword evidence="4" id="KW-0540">Nuclease</keyword>
<evidence type="ECO:0000256" key="11">
    <source>
        <dbReference type="ARBA" id="ARBA00023242"/>
    </source>
</evidence>
<comment type="cofactor">
    <cofactor evidence="1">
        <name>Mg(2+)</name>
        <dbReference type="ChEBI" id="CHEBI:18420"/>
    </cofactor>
</comment>
<evidence type="ECO:0000256" key="1">
    <source>
        <dbReference type="ARBA" id="ARBA00001946"/>
    </source>
</evidence>
<dbReference type="PRINTS" id="PR00066">
    <property type="entry name" value="XRODRMPGMNTG"/>
</dbReference>
<organism evidence="17 18">
    <name type="scientific">Cronartium quercuum f. sp. fusiforme G11</name>
    <dbReference type="NCBI Taxonomy" id="708437"/>
    <lineage>
        <taxon>Eukaryota</taxon>
        <taxon>Fungi</taxon>
        <taxon>Dikarya</taxon>
        <taxon>Basidiomycota</taxon>
        <taxon>Pucciniomycotina</taxon>
        <taxon>Pucciniomycetes</taxon>
        <taxon>Pucciniales</taxon>
        <taxon>Coleosporiaceae</taxon>
        <taxon>Cronartium</taxon>
    </lineage>
</organism>
<comment type="similarity">
    <text evidence="12">Belongs to the XPG/RAD2 endonuclease family. GEN subfamily.</text>
</comment>
<dbReference type="FunFam" id="1.10.150.20:FF:000030">
    <property type="entry name" value="Flap endonuclease GEN-like 1"/>
    <property type="match status" value="1"/>
</dbReference>
<evidence type="ECO:0000259" key="15">
    <source>
        <dbReference type="SMART" id="SM00484"/>
    </source>
</evidence>
<comment type="caution">
    <text evidence="17">The sequence shown here is derived from an EMBL/GenBank/DDBJ whole genome shotgun (WGS) entry which is preliminary data.</text>
</comment>
<comment type="function">
    <text evidence="13">Single-stranded DNA endonuclease involved in excision repair of DNA damaged with UV light, bulky adducts, or cross-linking agents. Essential for the incision step of excision-repair.</text>
</comment>
<dbReference type="Pfam" id="PF00867">
    <property type="entry name" value="XPG_I"/>
    <property type="match status" value="1"/>
</dbReference>
<dbReference type="SMART" id="SM00279">
    <property type="entry name" value="HhH2"/>
    <property type="match status" value="1"/>
</dbReference>
<proteinExistence type="inferred from homology"/>
<keyword evidence="11" id="KW-0539">Nucleus</keyword>
<keyword evidence="10" id="KW-0234">DNA repair</keyword>
<keyword evidence="6" id="KW-0255">Endonuclease</keyword>
<keyword evidence="5" id="KW-0479">Metal-binding</keyword>
<evidence type="ECO:0000256" key="3">
    <source>
        <dbReference type="ARBA" id="ARBA00005283"/>
    </source>
</evidence>
<dbReference type="PANTHER" id="PTHR16171">
    <property type="entry name" value="DNA REPAIR PROTEIN COMPLEMENTING XP-G CELLS-RELATED"/>
    <property type="match status" value="1"/>
</dbReference>
<dbReference type="InterPro" id="IPR008918">
    <property type="entry name" value="HhH2"/>
</dbReference>
<dbReference type="SUPFAM" id="SSF47807">
    <property type="entry name" value="5' to 3' exonuclease, C-terminal subdomain"/>
    <property type="match status" value="1"/>
</dbReference>
<dbReference type="InterPro" id="IPR006085">
    <property type="entry name" value="XPG_DNA_repair_N"/>
</dbReference>
<feature type="compositionally biased region" description="Polar residues" evidence="14">
    <location>
        <begin position="788"/>
        <end position="823"/>
    </location>
</feature>
<feature type="region of interest" description="Disordered" evidence="14">
    <location>
        <begin position="712"/>
        <end position="734"/>
    </location>
</feature>
<dbReference type="InterPro" id="IPR036279">
    <property type="entry name" value="5-3_exonuclease_C_sf"/>
</dbReference>
<feature type="region of interest" description="Disordered" evidence="14">
    <location>
        <begin position="1234"/>
        <end position="1369"/>
    </location>
</feature>
<feature type="region of interest" description="Disordered" evidence="14">
    <location>
        <begin position="567"/>
        <end position="598"/>
    </location>
</feature>
<evidence type="ECO:0000256" key="10">
    <source>
        <dbReference type="ARBA" id="ARBA00023204"/>
    </source>
</evidence>
<keyword evidence="18" id="KW-1185">Reference proteome</keyword>